<dbReference type="SMART" id="SM00857">
    <property type="entry name" value="Resolvase"/>
    <property type="match status" value="1"/>
</dbReference>
<feature type="domain" description="Resolvase/invertase-type recombinase catalytic" evidence="3">
    <location>
        <begin position="1"/>
        <end position="154"/>
    </location>
</feature>
<reference evidence="4" key="1">
    <citation type="submission" date="2020-02" db="EMBL/GenBank/DDBJ databases">
        <authorList>
            <person name="Fillo S."/>
            <person name="Giordani F."/>
            <person name="Tonon E."/>
            <person name="Drigo I."/>
            <person name="Anselmo A."/>
            <person name="Fortunato A."/>
            <person name="Bano L."/>
            <person name="Lista F."/>
        </authorList>
    </citation>
    <scope>NUCLEOTIDE SEQUENCE</scope>
    <source>
        <strain evidence="4">IZSVe-TV_9877_3_12</strain>
    </source>
</reference>
<dbReference type="GO" id="GO:0000150">
    <property type="term" value="F:DNA strand exchange activity"/>
    <property type="evidence" value="ECO:0007669"/>
    <property type="project" value="InterPro"/>
</dbReference>
<gene>
    <name evidence="4" type="ORF">G8S53_10580</name>
</gene>
<dbReference type="EMBL" id="JAAMYB010000015">
    <property type="protein sequence ID" value="MCD3195721.1"/>
    <property type="molecule type" value="Genomic_DNA"/>
</dbReference>
<dbReference type="PANTHER" id="PTHR30461">
    <property type="entry name" value="DNA-INVERTASE FROM LAMBDOID PROPHAGE"/>
    <property type="match status" value="1"/>
</dbReference>
<dbReference type="InterPro" id="IPR006119">
    <property type="entry name" value="Resolv_N"/>
</dbReference>
<keyword evidence="2" id="KW-0233">DNA recombination</keyword>
<dbReference type="CDD" id="cd03768">
    <property type="entry name" value="SR_ResInv"/>
    <property type="match status" value="1"/>
</dbReference>
<organism evidence="4 5">
    <name type="scientific">Clostridium botulinum C</name>
    <dbReference type="NCBI Taxonomy" id="36828"/>
    <lineage>
        <taxon>Bacteria</taxon>
        <taxon>Bacillati</taxon>
        <taxon>Bacillota</taxon>
        <taxon>Clostridia</taxon>
        <taxon>Eubacteriales</taxon>
        <taxon>Clostridiaceae</taxon>
        <taxon>Clostridium</taxon>
    </lineage>
</organism>
<dbReference type="PANTHER" id="PTHR30461:SF2">
    <property type="entry name" value="SERINE RECOMBINASE PINE-RELATED"/>
    <property type="match status" value="1"/>
</dbReference>
<dbReference type="PROSITE" id="PS51736">
    <property type="entry name" value="RECOMBINASES_3"/>
    <property type="match status" value="1"/>
</dbReference>
<dbReference type="RefSeq" id="WP_003377915.1">
    <property type="nucleotide sequence ID" value="NZ_JAAMYB010000015.1"/>
</dbReference>
<comment type="caution">
    <text evidence="4">The sequence shown here is derived from an EMBL/GenBank/DDBJ whole genome shotgun (WGS) entry which is preliminary data.</text>
</comment>
<proteinExistence type="predicted"/>
<dbReference type="Proteomes" id="UP000813637">
    <property type="component" value="Unassembled WGS sequence"/>
</dbReference>
<protein>
    <submittedName>
        <fullName evidence="4">Recombinase family protein</fullName>
    </submittedName>
</protein>
<keyword evidence="1" id="KW-0238">DNA-binding</keyword>
<dbReference type="SUPFAM" id="SSF53041">
    <property type="entry name" value="Resolvase-like"/>
    <property type="match status" value="1"/>
</dbReference>
<evidence type="ECO:0000259" key="3">
    <source>
        <dbReference type="PROSITE" id="PS51736"/>
    </source>
</evidence>
<name>A0A9Q3V9P3_CLOBO</name>
<sequence>MIFAYMRISTHKETQTTDRQRITLETYAKENKFEFDEIVEERVSGTIKANNREKYSKLKDKLRTNDILVITDLDRLGRNADDVIMELKELKSKGIRVIALDMPYMNDWNKANDNSIYDMVIDIVITIKAHMAQQEREKTVSRINQGLEVARAKGKKLGRPQVELPENFKKEYEKFKDGKYGDMTAVGFAKMLGIGRSTLYKYIKIFNT</sequence>
<evidence type="ECO:0000256" key="1">
    <source>
        <dbReference type="ARBA" id="ARBA00023125"/>
    </source>
</evidence>
<evidence type="ECO:0000313" key="4">
    <source>
        <dbReference type="EMBL" id="MCD3195721.1"/>
    </source>
</evidence>
<dbReference type="GO" id="GO:0003677">
    <property type="term" value="F:DNA binding"/>
    <property type="evidence" value="ECO:0007669"/>
    <property type="project" value="UniProtKB-KW"/>
</dbReference>
<evidence type="ECO:0000256" key="2">
    <source>
        <dbReference type="ARBA" id="ARBA00023172"/>
    </source>
</evidence>
<evidence type="ECO:0000313" key="5">
    <source>
        <dbReference type="Proteomes" id="UP000813637"/>
    </source>
</evidence>
<dbReference type="Pfam" id="PF00239">
    <property type="entry name" value="Resolvase"/>
    <property type="match status" value="1"/>
</dbReference>
<dbReference type="AlphaFoldDB" id="A0A9Q3V9P3"/>
<reference evidence="4" key="2">
    <citation type="journal article" date="2021" name="Microorganisms">
        <title>Extensive Genome Exploration of Clostridium botulinum Group III Field Strains.</title>
        <authorList>
            <person name="Fillo S."/>
            <person name="Giordani F."/>
            <person name="Tonon E."/>
            <person name="Drigo I."/>
            <person name="Anselmo A."/>
            <person name="Fortunato A."/>
            <person name="Lista F."/>
            <person name="Bano L."/>
        </authorList>
    </citation>
    <scope>NUCLEOTIDE SEQUENCE</scope>
    <source>
        <strain evidence="4">IZSVe-TV_9877_3_12</strain>
    </source>
</reference>
<accession>A0A9Q3V9P3</accession>
<dbReference type="InterPro" id="IPR050639">
    <property type="entry name" value="SSR_resolvase"/>
</dbReference>
<dbReference type="Gene3D" id="3.40.50.1390">
    <property type="entry name" value="Resolvase, N-terminal catalytic domain"/>
    <property type="match status" value="1"/>
</dbReference>
<dbReference type="InterPro" id="IPR036162">
    <property type="entry name" value="Resolvase-like_N_sf"/>
</dbReference>